<evidence type="ECO:0000313" key="2">
    <source>
        <dbReference type="Proteomes" id="UP000234881"/>
    </source>
</evidence>
<organism evidence="1 2">
    <name type="scientific">Cohaesibacter celericrescens</name>
    <dbReference type="NCBI Taxonomy" id="2067669"/>
    <lineage>
        <taxon>Bacteria</taxon>
        <taxon>Pseudomonadati</taxon>
        <taxon>Pseudomonadota</taxon>
        <taxon>Alphaproteobacteria</taxon>
        <taxon>Hyphomicrobiales</taxon>
        <taxon>Cohaesibacteraceae</taxon>
    </lineage>
</organism>
<protein>
    <submittedName>
        <fullName evidence="1">Uncharacterized protein</fullName>
    </submittedName>
</protein>
<accession>A0A2N5XK23</accession>
<dbReference type="AlphaFoldDB" id="A0A2N5XK23"/>
<name>A0A2N5XK23_9HYPH</name>
<reference evidence="1 2" key="1">
    <citation type="submission" date="2018-01" db="EMBL/GenBank/DDBJ databases">
        <title>The draft genome sequence of Cohaesibacter sp. H1304.</title>
        <authorList>
            <person name="Wang N.-N."/>
            <person name="Du Z.-J."/>
        </authorList>
    </citation>
    <scope>NUCLEOTIDE SEQUENCE [LARGE SCALE GENOMIC DNA]</scope>
    <source>
        <strain evidence="1 2">H1304</strain>
    </source>
</reference>
<sequence>MDIRVNAASVCLPIRFKRPDSVDQGTIWLLSERALKYSYFEQKMGSIGINAIVQLFLFWGLTAPVDRLLAIVSPNGLFLIKAMG</sequence>
<proteinExistence type="predicted"/>
<evidence type="ECO:0000313" key="1">
    <source>
        <dbReference type="EMBL" id="PLW74863.1"/>
    </source>
</evidence>
<comment type="caution">
    <text evidence="1">The sequence shown here is derived from an EMBL/GenBank/DDBJ whole genome shotgun (WGS) entry which is preliminary data.</text>
</comment>
<dbReference type="EMBL" id="PKUQ01000055">
    <property type="protein sequence ID" value="PLW74863.1"/>
    <property type="molecule type" value="Genomic_DNA"/>
</dbReference>
<gene>
    <name evidence="1" type="ORF">C0081_21330</name>
</gene>
<dbReference type="Proteomes" id="UP000234881">
    <property type="component" value="Unassembled WGS sequence"/>
</dbReference>
<keyword evidence="2" id="KW-1185">Reference proteome</keyword>